<comment type="caution">
    <text evidence="4">The sequence shown here is derived from an EMBL/GenBank/DDBJ whole genome shotgun (WGS) entry which is preliminary data.</text>
</comment>
<keyword evidence="3" id="KW-0472">Membrane</keyword>
<comment type="subcellular location">
    <subcellularLocation>
        <location evidence="1">Cell surface</location>
    </subcellularLocation>
</comment>
<name>A0A2I0QXC2_9BACI</name>
<dbReference type="PROSITE" id="PS00409">
    <property type="entry name" value="PROKAR_NTER_METHYL"/>
    <property type="match status" value="1"/>
</dbReference>
<dbReference type="OrthoDB" id="1653576at2"/>
<proteinExistence type="predicted"/>
<evidence type="ECO:0008006" key="6">
    <source>
        <dbReference type="Google" id="ProtNLM"/>
    </source>
</evidence>
<dbReference type="NCBIfam" id="TIGR02532">
    <property type="entry name" value="IV_pilin_GFxxxE"/>
    <property type="match status" value="1"/>
</dbReference>
<dbReference type="InterPro" id="IPR016785">
    <property type="entry name" value="ComGD"/>
</dbReference>
<accession>A0A2I0QXC2</accession>
<evidence type="ECO:0000256" key="3">
    <source>
        <dbReference type="SAM" id="Phobius"/>
    </source>
</evidence>
<dbReference type="Pfam" id="PF07963">
    <property type="entry name" value="N_methyl"/>
    <property type="match status" value="1"/>
</dbReference>
<feature type="transmembrane region" description="Helical" evidence="3">
    <location>
        <begin position="12"/>
        <end position="33"/>
    </location>
</feature>
<keyword evidence="5" id="KW-1185">Reference proteome</keyword>
<keyword evidence="3" id="KW-0812">Transmembrane</keyword>
<dbReference type="AlphaFoldDB" id="A0A2I0QXC2"/>
<keyword evidence="2" id="KW-0178">Competence</keyword>
<evidence type="ECO:0000256" key="1">
    <source>
        <dbReference type="ARBA" id="ARBA00004241"/>
    </source>
</evidence>
<dbReference type="Proteomes" id="UP000243524">
    <property type="component" value="Unassembled WGS sequence"/>
</dbReference>
<protein>
    <recommendedName>
        <fullName evidence="6">Competence protein ComG</fullName>
    </recommendedName>
</protein>
<dbReference type="NCBIfam" id="NF040982">
    <property type="entry name" value="ComGD"/>
    <property type="match status" value="1"/>
</dbReference>
<sequence length="148" mass="17386">MYPLNKNRGFTLIETLIVLSILFLISSLIYFPYQLNQKDKTIESFLNQFEKDIYMMQQFSTLHQKRLLLYIEPSNSRYFIVDNPLSQPVVDRSYDSAITIELNRFSNPFRFSVNGSPMGPGTFNIHHQSSSYKITFPFGRGRYYVSEI</sequence>
<evidence type="ECO:0000313" key="4">
    <source>
        <dbReference type="EMBL" id="PKR78983.1"/>
    </source>
</evidence>
<dbReference type="InterPro" id="IPR012902">
    <property type="entry name" value="N_methyl_site"/>
</dbReference>
<dbReference type="PIRSF" id="PIRSF021292">
    <property type="entry name" value="Competence_ComGD"/>
    <property type="match status" value="1"/>
</dbReference>
<dbReference type="RefSeq" id="WP_101330727.1">
    <property type="nucleotide sequence ID" value="NZ_PJNH01000001.1"/>
</dbReference>
<reference evidence="4 5" key="1">
    <citation type="submission" date="2017-06" db="EMBL/GenBank/DDBJ databases">
        <title>the draft geome sequence of Illustriluteabacillus marina B3227.</title>
        <authorList>
            <person name="He R.-H."/>
            <person name="Du Z.-J."/>
        </authorList>
    </citation>
    <scope>NUCLEOTIDE SEQUENCE [LARGE SCALE GENOMIC DNA]</scope>
    <source>
        <strain evidence="4 5">B3227</strain>
    </source>
</reference>
<dbReference type="GO" id="GO:0030420">
    <property type="term" value="P:establishment of competence for transformation"/>
    <property type="evidence" value="ECO:0007669"/>
    <property type="project" value="UniProtKB-KW"/>
</dbReference>
<dbReference type="GO" id="GO:0009986">
    <property type="term" value="C:cell surface"/>
    <property type="evidence" value="ECO:0007669"/>
    <property type="project" value="UniProtKB-SubCell"/>
</dbReference>
<evidence type="ECO:0000313" key="5">
    <source>
        <dbReference type="Proteomes" id="UP000243524"/>
    </source>
</evidence>
<dbReference type="EMBL" id="PJNH01000001">
    <property type="protein sequence ID" value="PKR78983.1"/>
    <property type="molecule type" value="Genomic_DNA"/>
</dbReference>
<gene>
    <name evidence="4" type="ORF">CEY16_04310</name>
</gene>
<evidence type="ECO:0000256" key="2">
    <source>
        <dbReference type="ARBA" id="ARBA00023287"/>
    </source>
</evidence>
<keyword evidence="3" id="KW-1133">Transmembrane helix</keyword>
<organism evidence="4 5">
    <name type="scientific">Halalkalibacillus sediminis</name>
    <dbReference type="NCBI Taxonomy" id="2018042"/>
    <lineage>
        <taxon>Bacteria</taxon>
        <taxon>Bacillati</taxon>
        <taxon>Bacillota</taxon>
        <taxon>Bacilli</taxon>
        <taxon>Bacillales</taxon>
        <taxon>Bacillaceae</taxon>
        <taxon>Halalkalibacillus</taxon>
    </lineage>
</organism>